<evidence type="ECO:0000313" key="2">
    <source>
        <dbReference type="Proteomes" id="UP001418222"/>
    </source>
</evidence>
<evidence type="ECO:0000313" key="1">
    <source>
        <dbReference type="EMBL" id="KAK8951715.1"/>
    </source>
</evidence>
<reference evidence="1 2" key="1">
    <citation type="journal article" date="2022" name="Nat. Plants">
        <title>Genomes of leafy and leafless Platanthera orchids illuminate the evolution of mycoheterotrophy.</title>
        <authorList>
            <person name="Li M.H."/>
            <person name="Liu K.W."/>
            <person name="Li Z."/>
            <person name="Lu H.C."/>
            <person name="Ye Q.L."/>
            <person name="Zhang D."/>
            <person name="Wang J.Y."/>
            <person name="Li Y.F."/>
            <person name="Zhong Z.M."/>
            <person name="Liu X."/>
            <person name="Yu X."/>
            <person name="Liu D.K."/>
            <person name="Tu X.D."/>
            <person name="Liu B."/>
            <person name="Hao Y."/>
            <person name="Liao X.Y."/>
            <person name="Jiang Y.T."/>
            <person name="Sun W.H."/>
            <person name="Chen J."/>
            <person name="Chen Y.Q."/>
            <person name="Ai Y."/>
            <person name="Zhai J.W."/>
            <person name="Wu S.S."/>
            <person name="Zhou Z."/>
            <person name="Hsiao Y.Y."/>
            <person name="Wu W.L."/>
            <person name="Chen Y.Y."/>
            <person name="Lin Y.F."/>
            <person name="Hsu J.L."/>
            <person name="Li C.Y."/>
            <person name="Wang Z.W."/>
            <person name="Zhao X."/>
            <person name="Zhong W.Y."/>
            <person name="Ma X.K."/>
            <person name="Ma L."/>
            <person name="Huang J."/>
            <person name="Chen G.Z."/>
            <person name="Huang M.Z."/>
            <person name="Huang L."/>
            <person name="Peng D.H."/>
            <person name="Luo Y.B."/>
            <person name="Zou S.Q."/>
            <person name="Chen S.P."/>
            <person name="Lan S."/>
            <person name="Tsai W.C."/>
            <person name="Van de Peer Y."/>
            <person name="Liu Z.J."/>
        </authorList>
    </citation>
    <scope>NUCLEOTIDE SEQUENCE [LARGE SCALE GENOMIC DNA]</scope>
    <source>
        <strain evidence="1">Lor287</strain>
    </source>
</reference>
<accession>A0AAP0GCQ3</accession>
<dbReference type="AlphaFoldDB" id="A0AAP0GCQ3"/>
<dbReference type="Proteomes" id="UP001418222">
    <property type="component" value="Unassembled WGS sequence"/>
</dbReference>
<proteinExistence type="predicted"/>
<protein>
    <submittedName>
        <fullName evidence="1">Uncharacterized protein</fullName>
    </submittedName>
</protein>
<sequence length="199" mass="21484">MIFNKKTLVVEESTNVVFDETSLLQSSSSSIIGADAGTRFKELSLDEAVKEEAPSSVKIVDPGLVDIEPLEEEFLQPPEDAPNAAKLAAGRARNLGFRHLSDHLVDQIIGEPGDDILTRRGSAAADRSRELGLSSWPDQNILDADIVQDGSKDLSTDSSSSTSTESEFFVAEKELRNGNSALEDIMDVLQIVPRAGVRS</sequence>
<dbReference type="EMBL" id="JBBWWQ010000003">
    <property type="protein sequence ID" value="KAK8951715.1"/>
    <property type="molecule type" value="Genomic_DNA"/>
</dbReference>
<keyword evidence="2" id="KW-1185">Reference proteome</keyword>
<gene>
    <name evidence="1" type="ORF">KSP39_PZI004018</name>
</gene>
<organism evidence="1 2">
    <name type="scientific">Platanthera zijinensis</name>
    <dbReference type="NCBI Taxonomy" id="2320716"/>
    <lineage>
        <taxon>Eukaryota</taxon>
        <taxon>Viridiplantae</taxon>
        <taxon>Streptophyta</taxon>
        <taxon>Embryophyta</taxon>
        <taxon>Tracheophyta</taxon>
        <taxon>Spermatophyta</taxon>
        <taxon>Magnoliopsida</taxon>
        <taxon>Liliopsida</taxon>
        <taxon>Asparagales</taxon>
        <taxon>Orchidaceae</taxon>
        <taxon>Orchidoideae</taxon>
        <taxon>Orchideae</taxon>
        <taxon>Orchidinae</taxon>
        <taxon>Platanthera</taxon>
    </lineage>
</organism>
<name>A0AAP0GCQ3_9ASPA</name>
<comment type="caution">
    <text evidence="1">The sequence shown here is derived from an EMBL/GenBank/DDBJ whole genome shotgun (WGS) entry which is preliminary data.</text>
</comment>